<feature type="transmembrane region" description="Helical" evidence="1">
    <location>
        <begin position="81"/>
        <end position="101"/>
    </location>
</feature>
<feature type="transmembrane region" description="Helical" evidence="1">
    <location>
        <begin position="142"/>
        <end position="165"/>
    </location>
</feature>
<organism evidence="2 3">
    <name type="scientific">Dactylosporangium cerinum</name>
    <dbReference type="NCBI Taxonomy" id="1434730"/>
    <lineage>
        <taxon>Bacteria</taxon>
        <taxon>Bacillati</taxon>
        <taxon>Actinomycetota</taxon>
        <taxon>Actinomycetes</taxon>
        <taxon>Micromonosporales</taxon>
        <taxon>Micromonosporaceae</taxon>
        <taxon>Dactylosporangium</taxon>
    </lineage>
</organism>
<sequence>MAEQHAARTDVNASASLARTVSAGGAGGLAFVLGTFLTFGFLGGSQAGREGLLFDPDTQHPKVIAVWKSLEPLPRIIETPVLILAGLVAFGIAVAFVYRSIAAAWPPGLHQRALRLAFVVWLATAFSEFMGPFNVLHQPVPLTVLSLGFWSVPALLEAYILVLVLDRRRAPTTNPS</sequence>
<proteinExistence type="predicted"/>
<feature type="transmembrane region" description="Helical" evidence="1">
    <location>
        <begin position="113"/>
        <end position="130"/>
    </location>
</feature>
<dbReference type="EMBL" id="JBHSIU010000018">
    <property type="protein sequence ID" value="MFC4999348.1"/>
    <property type="molecule type" value="Genomic_DNA"/>
</dbReference>
<comment type="caution">
    <text evidence="2">The sequence shown here is derived from an EMBL/GenBank/DDBJ whole genome shotgun (WGS) entry which is preliminary data.</text>
</comment>
<keyword evidence="1" id="KW-0812">Transmembrane</keyword>
<evidence type="ECO:0000313" key="2">
    <source>
        <dbReference type="EMBL" id="MFC4999348.1"/>
    </source>
</evidence>
<keyword evidence="1" id="KW-0472">Membrane</keyword>
<dbReference type="RefSeq" id="WP_380115754.1">
    <property type="nucleotide sequence ID" value="NZ_JBHSIU010000018.1"/>
</dbReference>
<dbReference type="Proteomes" id="UP001595912">
    <property type="component" value="Unassembled WGS sequence"/>
</dbReference>
<reference evidence="3" key="1">
    <citation type="journal article" date="2019" name="Int. J. Syst. Evol. Microbiol.">
        <title>The Global Catalogue of Microorganisms (GCM) 10K type strain sequencing project: providing services to taxonomists for standard genome sequencing and annotation.</title>
        <authorList>
            <consortium name="The Broad Institute Genomics Platform"/>
            <consortium name="The Broad Institute Genome Sequencing Center for Infectious Disease"/>
            <person name="Wu L."/>
            <person name="Ma J."/>
        </authorList>
    </citation>
    <scope>NUCLEOTIDE SEQUENCE [LARGE SCALE GENOMIC DNA]</scope>
    <source>
        <strain evidence="3">CGMCC 4.7152</strain>
    </source>
</reference>
<evidence type="ECO:0000313" key="3">
    <source>
        <dbReference type="Proteomes" id="UP001595912"/>
    </source>
</evidence>
<keyword evidence="1" id="KW-1133">Transmembrane helix</keyword>
<protein>
    <submittedName>
        <fullName evidence="2">Uncharacterized protein</fullName>
    </submittedName>
</protein>
<gene>
    <name evidence="2" type="ORF">ACFPIJ_16045</name>
</gene>
<accession>A0ABV9VVB2</accession>
<keyword evidence="3" id="KW-1185">Reference proteome</keyword>
<evidence type="ECO:0000256" key="1">
    <source>
        <dbReference type="SAM" id="Phobius"/>
    </source>
</evidence>
<feature type="transmembrane region" description="Helical" evidence="1">
    <location>
        <begin position="21"/>
        <end position="42"/>
    </location>
</feature>
<name>A0ABV9VVB2_9ACTN</name>